<feature type="transmembrane region" description="Helical" evidence="6">
    <location>
        <begin position="77"/>
        <end position="99"/>
    </location>
</feature>
<dbReference type="Pfam" id="PF04142">
    <property type="entry name" value="Nuc_sug_transp"/>
    <property type="match status" value="1"/>
</dbReference>
<dbReference type="Proteomes" id="UP000274131">
    <property type="component" value="Unassembled WGS sequence"/>
</dbReference>
<feature type="transmembrane region" description="Helical" evidence="6">
    <location>
        <begin position="147"/>
        <end position="168"/>
    </location>
</feature>
<feature type="transmembrane region" description="Helical" evidence="6">
    <location>
        <begin position="180"/>
        <end position="201"/>
    </location>
</feature>
<dbReference type="EMBL" id="UXUI01009661">
    <property type="protein sequence ID" value="VDD94120.1"/>
    <property type="molecule type" value="Genomic_DNA"/>
</dbReference>
<organism evidence="10">
    <name type="scientific">Enterobius vermicularis</name>
    <name type="common">Human pinworm</name>
    <dbReference type="NCBI Taxonomy" id="51028"/>
    <lineage>
        <taxon>Eukaryota</taxon>
        <taxon>Metazoa</taxon>
        <taxon>Ecdysozoa</taxon>
        <taxon>Nematoda</taxon>
        <taxon>Chromadorea</taxon>
        <taxon>Rhabditida</taxon>
        <taxon>Spirurina</taxon>
        <taxon>Oxyuridomorpha</taxon>
        <taxon>Oxyuroidea</taxon>
        <taxon>Oxyuridae</taxon>
        <taxon>Enterobius</taxon>
    </lineage>
</organism>
<name>A0A0N4VFE3_ENTVE</name>
<keyword evidence="4 6" id="KW-1133">Transmembrane helix</keyword>
<keyword evidence="5 6" id="KW-0472">Membrane</keyword>
<keyword evidence="9" id="KW-1185">Reference proteome</keyword>
<dbReference type="AlphaFoldDB" id="A0A0N4VFE3"/>
<dbReference type="InterPro" id="IPR007271">
    <property type="entry name" value="Nuc_sug_transpt"/>
</dbReference>
<evidence type="ECO:0000256" key="5">
    <source>
        <dbReference type="ARBA" id="ARBA00023136"/>
    </source>
</evidence>
<sequence>MLQELIKLVISYMLLSIQIGSCTRAVKELNKELFEHWDDTLRASVPAITYFIQNYLHNYNAKYMDASVRMALSQMKLISTAFFWVVYLDIDLSPLQWIALTLQLTGATLVQMDRKTKRGEESRMAQRMEFLMALHAAPEADSKEQRIIIGLMIELSGVLISGFSAAYWERLLKRRRKVSIWLRNTELAFFSIPLSFATILLTQDDGIKLFKDGSLIYFDSIYWITIALRALVGLSVGLAIKFGSSLLKAFTGSIASVFFGIIAIFAFKFIPTNQFFQGAFLSLIAPIIFTAFPPEQEKFKPRKSVHFLDV</sequence>
<dbReference type="WBParaSite" id="EVEC_0000946101-mRNA-1">
    <property type="protein sequence ID" value="EVEC_0000946101-mRNA-1"/>
    <property type="gene ID" value="EVEC_0000946101"/>
</dbReference>
<dbReference type="GO" id="GO:0000139">
    <property type="term" value="C:Golgi membrane"/>
    <property type="evidence" value="ECO:0007669"/>
    <property type="project" value="InterPro"/>
</dbReference>
<reference evidence="10" key="1">
    <citation type="submission" date="2017-02" db="UniProtKB">
        <authorList>
            <consortium name="WormBaseParasite"/>
        </authorList>
    </citation>
    <scope>IDENTIFICATION</scope>
</reference>
<feature type="transmembrane region" description="Helical" evidence="6">
    <location>
        <begin position="247"/>
        <end position="269"/>
    </location>
</feature>
<keyword evidence="3 6" id="KW-0812">Transmembrane</keyword>
<keyword evidence="7" id="KW-0732">Signal</keyword>
<evidence type="ECO:0000256" key="1">
    <source>
        <dbReference type="ARBA" id="ARBA00004141"/>
    </source>
</evidence>
<evidence type="ECO:0000256" key="3">
    <source>
        <dbReference type="ARBA" id="ARBA00022692"/>
    </source>
</evidence>
<evidence type="ECO:0000256" key="2">
    <source>
        <dbReference type="ARBA" id="ARBA00022597"/>
    </source>
</evidence>
<feature type="signal peptide" evidence="7">
    <location>
        <begin position="1"/>
        <end position="25"/>
    </location>
</feature>
<dbReference type="OrthoDB" id="408493at2759"/>
<proteinExistence type="predicted"/>
<feature type="transmembrane region" description="Helical" evidence="6">
    <location>
        <begin position="221"/>
        <end position="240"/>
    </location>
</feature>
<evidence type="ECO:0000313" key="8">
    <source>
        <dbReference type="EMBL" id="VDD94120.1"/>
    </source>
</evidence>
<evidence type="ECO:0000313" key="9">
    <source>
        <dbReference type="Proteomes" id="UP000274131"/>
    </source>
</evidence>
<feature type="chain" id="PRO_5043122890" evidence="7">
    <location>
        <begin position="26"/>
        <end position="310"/>
    </location>
</feature>
<keyword evidence="2" id="KW-0813">Transport</keyword>
<keyword evidence="2" id="KW-0762">Sugar transport</keyword>
<reference evidence="8 9" key="2">
    <citation type="submission" date="2018-10" db="EMBL/GenBank/DDBJ databases">
        <authorList>
            <consortium name="Pathogen Informatics"/>
        </authorList>
    </citation>
    <scope>NUCLEOTIDE SEQUENCE [LARGE SCALE GENOMIC DNA]</scope>
</reference>
<comment type="subcellular location">
    <subcellularLocation>
        <location evidence="1">Membrane</location>
        <topology evidence="1">Multi-pass membrane protein</topology>
    </subcellularLocation>
</comment>
<dbReference type="GO" id="GO:0015165">
    <property type="term" value="F:pyrimidine nucleotide-sugar transmembrane transporter activity"/>
    <property type="evidence" value="ECO:0007669"/>
    <property type="project" value="InterPro"/>
</dbReference>
<evidence type="ECO:0000313" key="10">
    <source>
        <dbReference type="WBParaSite" id="EVEC_0000946101-mRNA-1"/>
    </source>
</evidence>
<evidence type="ECO:0000256" key="6">
    <source>
        <dbReference type="SAM" id="Phobius"/>
    </source>
</evidence>
<feature type="transmembrane region" description="Helical" evidence="6">
    <location>
        <begin position="275"/>
        <end position="293"/>
    </location>
</feature>
<dbReference type="PANTHER" id="PTHR10231">
    <property type="entry name" value="NUCLEOTIDE-SUGAR TRANSMEMBRANE TRANSPORTER"/>
    <property type="match status" value="1"/>
</dbReference>
<accession>A0A0N4VFE3</accession>
<dbReference type="STRING" id="51028.A0A0N4VFE3"/>
<evidence type="ECO:0000256" key="4">
    <source>
        <dbReference type="ARBA" id="ARBA00022989"/>
    </source>
</evidence>
<gene>
    <name evidence="8" type="ORF">EVEC_LOCUS8871</name>
</gene>
<evidence type="ECO:0000256" key="7">
    <source>
        <dbReference type="SAM" id="SignalP"/>
    </source>
</evidence>
<dbReference type="NCBIfam" id="TIGR00803">
    <property type="entry name" value="nst"/>
    <property type="match status" value="1"/>
</dbReference>
<protein>
    <submittedName>
        <fullName evidence="10">Nucleotide-sugar transporter family protein</fullName>
    </submittedName>
</protein>